<name>A0A8H2K3J0_ACIRA</name>
<evidence type="ECO:0000313" key="3">
    <source>
        <dbReference type="Proteomes" id="UP000314285"/>
    </source>
</evidence>
<dbReference type="AlphaFoldDB" id="A0A8H2K3J0"/>
<sequence length="109" mass="12665">MNANNDEVKQHWISVEDELPKHPYKFVLVKTTSNYANQIVAQYMPKFTETDGADNEFGDYCEERDDWFLPEGWYANVAPVTDEFLSYFIDEEVTHWMPLPAPPAQGDQS</sequence>
<gene>
    <name evidence="2" type="ORF">FHY67_04195</name>
</gene>
<feature type="domain" description="DUF551" evidence="1">
    <location>
        <begin position="12"/>
        <end position="103"/>
    </location>
</feature>
<protein>
    <submittedName>
        <fullName evidence="2">DUF551 domain-containing protein</fullName>
    </submittedName>
</protein>
<comment type="caution">
    <text evidence="2">The sequence shown here is derived from an EMBL/GenBank/DDBJ whole genome shotgun (WGS) entry which is preliminary data.</text>
</comment>
<accession>A0A8H2K3J0</accession>
<organism evidence="2 3">
    <name type="scientific">Acinetobacter radioresistens</name>
    <dbReference type="NCBI Taxonomy" id="40216"/>
    <lineage>
        <taxon>Bacteria</taxon>
        <taxon>Pseudomonadati</taxon>
        <taxon>Pseudomonadota</taxon>
        <taxon>Gammaproteobacteria</taxon>
        <taxon>Moraxellales</taxon>
        <taxon>Moraxellaceae</taxon>
        <taxon>Acinetobacter</taxon>
    </lineage>
</organism>
<dbReference type="EMBL" id="VFBM01000002">
    <property type="protein sequence ID" value="TNX93683.1"/>
    <property type="molecule type" value="Genomic_DNA"/>
</dbReference>
<dbReference type="Proteomes" id="UP000314285">
    <property type="component" value="Unassembled WGS sequence"/>
</dbReference>
<dbReference type="RefSeq" id="WP_139880564.1">
    <property type="nucleotide sequence ID" value="NZ_JAHPPQ010000090.1"/>
</dbReference>
<proteinExistence type="predicted"/>
<dbReference type="InterPro" id="IPR007539">
    <property type="entry name" value="DUF551"/>
</dbReference>
<evidence type="ECO:0000259" key="1">
    <source>
        <dbReference type="Pfam" id="PF04448"/>
    </source>
</evidence>
<reference evidence="2 3" key="1">
    <citation type="submission" date="2019-06" db="EMBL/GenBank/DDBJ databases">
        <title>Genome of Acinetobacter radioresistens APH1, a phenol degrading strain.</title>
        <authorList>
            <person name="Liu Y."/>
        </authorList>
    </citation>
    <scope>NUCLEOTIDE SEQUENCE [LARGE SCALE GENOMIC DNA]</scope>
    <source>
        <strain evidence="2 3">APH1</strain>
    </source>
</reference>
<evidence type="ECO:0000313" key="2">
    <source>
        <dbReference type="EMBL" id="TNX93683.1"/>
    </source>
</evidence>
<dbReference type="Pfam" id="PF04448">
    <property type="entry name" value="DUF551"/>
    <property type="match status" value="1"/>
</dbReference>